<dbReference type="EMBL" id="SPHZ02000002">
    <property type="protein sequence ID" value="KAF0929151.1"/>
    <property type="molecule type" value="Genomic_DNA"/>
</dbReference>
<evidence type="ECO:0000313" key="1">
    <source>
        <dbReference type="EMBL" id="KAF0929151.1"/>
    </source>
</evidence>
<proteinExistence type="predicted"/>
<accession>A0A6G1EX18</accession>
<sequence>MATSGKEVAVNSSGRCGGRGRVQDTLQVMRPPYQEMILSLFAIVWTIRHFVMMRQAFDLMSVCTA</sequence>
<organism evidence="1 2">
    <name type="scientific">Oryza meyeriana var. granulata</name>
    <dbReference type="NCBI Taxonomy" id="110450"/>
    <lineage>
        <taxon>Eukaryota</taxon>
        <taxon>Viridiplantae</taxon>
        <taxon>Streptophyta</taxon>
        <taxon>Embryophyta</taxon>
        <taxon>Tracheophyta</taxon>
        <taxon>Spermatophyta</taxon>
        <taxon>Magnoliopsida</taxon>
        <taxon>Liliopsida</taxon>
        <taxon>Poales</taxon>
        <taxon>Poaceae</taxon>
        <taxon>BOP clade</taxon>
        <taxon>Oryzoideae</taxon>
        <taxon>Oryzeae</taxon>
        <taxon>Oryzinae</taxon>
        <taxon>Oryza</taxon>
        <taxon>Oryza meyeriana</taxon>
    </lineage>
</organism>
<dbReference type="AlphaFoldDB" id="A0A6G1EX18"/>
<reference evidence="1 2" key="1">
    <citation type="submission" date="2019-11" db="EMBL/GenBank/DDBJ databases">
        <title>Whole genome sequence of Oryza granulata.</title>
        <authorList>
            <person name="Li W."/>
        </authorList>
    </citation>
    <scope>NUCLEOTIDE SEQUENCE [LARGE SCALE GENOMIC DNA]</scope>
    <source>
        <strain evidence="2">cv. Menghai</strain>
        <tissue evidence="1">Leaf</tissue>
    </source>
</reference>
<name>A0A6G1EX18_9ORYZ</name>
<keyword evidence="2" id="KW-1185">Reference proteome</keyword>
<gene>
    <name evidence="1" type="ORF">E2562_016390</name>
</gene>
<evidence type="ECO:0000313" key="2">
    <source>
        <dbReference type="Proteomes" id="UP000479710"/>
    </source>
</evidence>
<dbReference type="Proteomes" id="UP000479710">
    <property type="component" value="Unassembled WGS sequence"/>
</dbReference>
<protein>
    <submittedName>
        <fullName evidence="1">Uncharacterized protein</fullName>
    </submittedName>
</protein>
<comment type="caution">
    <text evidence="1">The sequence shown here is derived from an EMBL/GenBank/DDBJ whole genome shotgun (WGS) entry which is preliminary data.</text>
</comment>